<reference evidence="8" key="1">
    <citation type="submission" date="2016-04" db="EMBL/GenBank/DDBJ databases">
        <title>Comparative genomics of biotechnologically important yeasts.</title>
        <authorList>
            <consortium name="DOE Joint Genome Institute"/>
            <person name="Riley R."/>
            <person name="Haridas S."/>
            <person name="Wolfe K.H."/>
            <person name="Lopes M.R."/>
            <person name="Hittinger C.T."/>
            <person name="Goker M."/>
            <person name="Salamov A."/>
            <person name="Wisecaver J."/>
            <person name="Long T.M."/>
            <person name="Aerts A.L."/>
            <person name="Barry K."/>
            <person name="Choi C."/>
            <person name="Clum A."/>
            <person name="Coughlan A.Y."/>
            <person name="Deshpande S."/>
            <person name="Douglass A.P."/>
            <person name="Hanson S.J."/>
            <person name="Klenk H.-P."/>
            <person name="Labutti K."/>
            <person name="Lapidus A."/>
            <person name="Lindquist E."/>
            <person name="Lipzen A."/>
            <person name="Meier-Kolthoff J.P."/>
            <person name="Ohm R.A."/>
            <person name="Otillar R.P."/>
            <person name="Pangilinan J."/>
            <person name="Peng Y."/>
            <person name="Rokas A."/>
            <person name="Rosa C.A."/>
            <person name="Scheuner C."/>
            <person name="Sibirny A.A."/>
            <person name="Slot J.C."/>
            <person name="Stielow J.B."/>
            <person name="Sun H."/>
            <person name="Kurtzman C.P."/>
            <person name="Blackwell M."/>
            <person name="Grigoriev I.V."/>
            <person name="Jeffries T.W."/>
        </authorList>
    </citation>
    <scope>NUCLEOTIDE SEQUENCE [LARGE SCALE GENOMIC DNA]</scope>
    <source>
        <strain evidence="8">NRRL YB-2248</strain>
    </source>
</reference>
<accession>A0A1E4SXG8</accession>
<evidence type="ECO:0000256" key="3">
    <source>
        <dbReference type="ARBA" id="ARBA00022448"/>
    </source>
</evidence>
<dbReference type="GO" id="GO:0006900">
    <property type="term" value="P:vesicle budding from membrane"/>
    <property type="evidence" value="ECO:0007669"/>
    <property type="project" value="TreeGrafter"/>
</dbReference>
<comment type="similarity">
    <text evidence="2">Belongs to the SNF7 family.</text>
</comment>
<dbReference type="InterPro" id="IPR005024">
    <property type="entry name" value="Snf7_fam"/>
</dbReference>
<protein>
    <recommendedName>
        <fullName evidence="9">Vacuolar protein sorting-associated protein 20</fullName>
    </recommendedName>
</protein>
<dbReference type="Proteomes" id="UP000094801">
    <property type="component" value="Unassembled WGS sequence"/>
</dbReference>
<dbReference type="EMBL" id="KV453858">
    <property type="protein sequence ID" value="ODV84177.1"/>
    <property type="molecule type" value="Genomic_DNA"/>
</dbReference>
<evidence type="ECO:0000256" key="6">
    <source>
        <dbReference type="ARBA" id="ARBA00023136"/>
    </source>
</evidence>
<keyword evidence="3" id="KW-0813">Transport</keyword>
<dbReference type="STRING" id="983967.A0A1E4SXG8"/>
<dbReference type="GO" id="GO:0000815">
    <property type="term" value="C:ESCRT III complex"/>
    <property type="evidence" value="ECO:0007669"/>
    <property type="project" value="TreeGrafter"/>
</dbReference>
<keyword evidence="4" id="KW-0967">Endosome</keyword>
<dbReference type="Pfam" id="PF03357">
    <property type="entry name" value="Snf7"/>
    <property type="match status" value="1"/>
</dbReference>
<dbReference type="Gene3D" id="1.10.287.1060">
    <property type="entry name" value="ESAT-6-like"/>
    <property type="match status" value="1"/>
</dbReference>
<dbReference type="GO" id="GO:0005771">
    <property type="term" value="C:multivesicular body"/>
    <property type="evidence" value="ECO:0007669"/>
    <property type="project" value="TreeGrafter"/>
</dbReference>
<dbReference type="PANTHER" id="PTHR22761:SF5">
    <property type="entry name" value="CHARGED MULTIVESICULAR BODY PROTEIN 6"/>
    <property type="match status" value="1"/>
</dbReference>
<feature type="non-terminal residue" evidence="7">
    <location>
        <position position="202"/>
    </location>
</feature>
<sequence length="202" mass="23486">MGNTQSTAAAKPPKITEQDKAILQLKLQRDKLHKSTIKIESIINREKEIAKKCIINNDKRKAMLALKKKKYQLNLLETIEKQSNILEELINTIEFKLIEKDVLYGLEQGNHVLKQLNNEMSIDKVEKIMDDSEEGIRYQEELSERLGELMPKSLEDEVDLEFEEMEREELQRQKNVIDQVPIVLPDAPTTSIKEDDDKVEQE</sequence>
<dbReference type="OrthoDB" id="441172at2759"/>
<evidence type="ECO:0000256" key="4">
    <source>
        <dbReference type="ARBA" id="ARBA00022753"/>
    </source>
</evidence>
<comment type="subcellular location">
    <subcellularLocation>
        <location evidence="1">Endosome membrane</location>
    </subcellularLocation>
</comment>
<evidence type="ECO:0000313" key="8">
    <source>
        <dbReference type="Proteomes" id="UP000094801"/>
    </source>
</evidence>
<keyword evidence="8" id="KW-1185">Reference proteome</keyword>
<evidence type="ECO:0000256" key="5">
    <source>
        <dbReference type="ARBA" id="ARBA00022927"/>
    </source>
</evidence>
<keyword evidence="5" id="KW-0653">Protein transport</keyword>
<evidence type="ECO:0000313" key="7">
    <source>
        <dbReference type="EMBL" id="ODV84177.1"/>
    </source>
</evidence>
<gene>
    <name evidence="7" type="ORF">CANARDRAFT_182405</name>
</gene>
<dbReference type="GO" id="GO:0032511">
    <property type="term" value="P:late endosome to vacuole transport via multivesicular body sorting pathway"/>
    <property type="evidence" value="ECO:0007669"/>
    <property type="project" value="TreeGrafter"/>
</dbReference>
<organism evidence="7 8">
    <name type="scientific">[Candida] arabinofermentans NRRL YB-2248</name>
    <dbReference type="NCBI Taxonomy" id="983967"/>
    <lineage>
        <taxon>Eukaryota</taxon>
        <taxon>Fungi</taxon>
        <taxon>Dikarya</taxon>
        <taxon>Ascomycota</taxon>
        <taxon>Saccharomycotina</taxon>
        <taxon>Pichiomycetes</taxon>
        <taxon>Pichiales</taxon>
        <taxon>Pichiaceae</taxon>
        <taxon>Ogataea</taxon>
        <taxon>Ogataea/Candida clade</taxon>
    </lineage>
</organism>
<evidence type="ECO:0000256" key="1">
    <source>
        <dbReference type="ARBA" id="ARBA00004608"/>
    </source>
</evidence>
<dbReference type="GO" id="GO:0015031">
    <property type="term" value="P:protein transport"/>
    <property type="evidence" value="ECO:0007669"/>
    <property type="project" value="UniProtKB-KW"/>
</dbReference>
<evidence type="ECO:0008006" key="9">
    <source>
        <dbReference type="Google" id="ProtNLM"/>
    </source>
</evidence>
<dbReference type="AlphaFoldDB" id="A0A1E4SXG8"/>
<keyword evidence="6" id="KW-0472">Membrane</keyword>
<evidence type="ECO:0000256" key="2">
    <source>
        <dbReference type="ARBA" id="ARBA00006190"/>
    </source>
</evidence>
<proteinExistence type="inferred from homology"/>
<name>A0A1E4SXG8_9ASCO</name>
<dbReference type="PANTHER" id="PTHR22761">
    <property type="entry name" value="CHARGED MULTIVESICULAR BODY PROTEIN"/>
    <property type="match status" value="1"/>
</dbReference>